<reference evidence="6" key="4">
    <citation type="submission" date="2020-02" db="EMBL/GenBank/DDBJ databases">
        <authorList>
            <person name="Littmann E."/>
            <person name="Sorbara M."/>
        </authorList>
    </citation>
    <scope>NUCLEOTIDE SEQUENCE</scope>
    <source>
        <strain evidence="8">MSK.11.9</strain>
        <strain evidence="7">MSK.15.32</strain>
        <strain evidence="6">MSK.22.53</strain>
    </source>
</reference>
<evidence type="ECO:0000313" key="8">
    <source>
        <dbReference type="EMBL" id="NSI65489.1"/>
    </source>
</evidence>
<evidence type="ECO:0000313" key="13">
    <source>
        <dbReference type="EMBL" id="RHJ11256.1"/>
    </source>
</evidence>
<dbReference type="AlphaFoldDB" id="A0A2N5NSG1"/>
<name>A0A2N5NSG1_MEDGN</name>
<reference evidence="2" key="5">
    <citation type="submission" date="2021-10" db="EMBL/GenBank/DDBJ databases">
        <title>Collection of gut derived symbiotic bacterial strains cultured from healthy donors.</title>
        <authorList>
            <person name="Lin H."/>
            <person name="Littmann E."/>
            <person name="Claire K."/>
            <person name="Pamer E."/>
        </authorList>
    </citation>
    <scope>NUCLEOTIDE SEQUENCE</scope>
    <source>
        <strain evidence="2">MSK.23.18</strain>
    </source>
</reference>
<evidence type="ECO:0000313" key="2">
    <source>
        <dbReference type="EMBL" id="MCB5619437.1"/>
    </source>
</evidence>
<dbReference type="Proteomes" id="UP001079535">
    <property type="component" value="Unassembled WGS sequence"/>
</dbReference>
<dbReference type="EMBL" id="JAPRBD010000002">
    <property type="protein sequence ID" value="MCZ0688844.1"/>
    <property type="molecule type" value="Genomic_DNA"/>
</dbReference>
<proteinExistence type="predicted"/>
<evidence type="ECO:0000313" key="11">
    <source>
        <dbReference type="EMBL" id="RGT38454.1"/>
    </source>
</evidence>
<keyword evidence="1" id="KW-1133">Transmembrane helix</keyword>
<protein>
    <submittedName>
        <fullName evidence="3">Uncharacterized protein</fullName>
    </submittedName>
</protein>
<dbReference type="EMBL" id="JAJBOM010000012">
    <property type="protein sequence ID" value="MCB5619437.1"/>
    <property type="molecule type" value="Genomic_DNA"/>
</dbReference>
<evidence type="ECO:0000256" key="1">
    <source>
        <dbReference type="SAM" id="Phobius"/>
    </source>
</evidence>
<dbReference type="EMBL" id="NIHS01000024">
    <property type="protein sequence ID" value="PLT71455.1"/>
    <property type="molecule type" value="Genomic_DNA"/>
</dbReference>
<keyword evidence="1" id="KW-0472">Membrane</keyword>
<accession>A0A2N5NSG1</accession>
<dbReference type="EMBL" id="JAAIRV010000014">
    <property type="protein sequence ID" value="NSI58466.1"/>
    <property type="molecule type" value="Genomic_DNA"/>
</dbReference>
<evidence type="ECO:0000313" key="7">
    <source>
        <dbReference type="EMBL" id="NSI58466.1"/>
    </source>
</evidence>
<evidence type="ECO:0000313" key="14">
    <source>
        <dbReference type="Proteomes" id="UP000234891"/>
    </source>
</evidence>
<dbReference type="EMBL" id="JAAIRY010000014">
    <property type="protein sequence ID" value="NSI65489.1"/>
    <property type="molecule type" value="Genomic_DNA"/>
</dbReference>
<dbReference type="EMBL" id="JAPRAY010000005">
    <property type="protein sequence ID" value="MCZ0666871.1"/>
    <property type="molecule type" value="Genomic_DNA"/>
</dbReference>
<reference evidence="3" key="6">
    <citation type="submission" date="2022-11" db="EMBL/GenBank/DDBJ databases">
        <title>Temperate bacteriophages infecting mucin-degrading bacterium Ruminococcus gnavus from the human gut.</title>
        <authorList>
            <person name="Buttimer C."/>
        </authorList>
    </citation>
    <scope>NUCLEOTIDE SEQUENCE</scope>
    <source>
        <strain evidence="3">CCUG 49994</strain>
        <strain evidence="4">CCUG 52279</strain>
    </source>
</reference>
<sequence>MWKEAVAETGIIFYLMLGVGIVGILAKVMNYVTLRKLVNAAGSMSKSTHKLMKLVRAKYEHACMVHDRVENVNAFVEKYIYEYRGFFLKIHTWRQIQIQSIWFAGILAAIGAVGHFMAHGFCEQVYQYGALGAAEMVALFVISQLSDESYKIEAAENYMVDYLENVCAHRYKRMRKNEKNLEVIRTEAGESQKLSGAQKASQRAAAVVKKQDEELAINIEEEPKKFKKELEKTMEKEDLEEPALKEEAIRQILEEFLA</sequence>
<evidence type="ECO:0000313" key="19">
    <source>
        <dbReference type="Proteomes" id="UP001079535"/>
    </source>
</evidence>
<dbReference type="EMBL" id="QRLN01000013">
    <property type="protein sequence ID" value="RHJ11256.1"/>
    <property type="molecule type" value="Genomic_DNA"/>
</dbReference>
<keyword evidence="1" id="KW-0812">Transmembrane</keyword>
<evidence type="ECO:0000313" key="5">
    <source>
        <dbReference type="EMBL" id="MDB8739379.1"/>
    </source>
</evidence>
<dbReference type="RefSeq" id="WP_004844144.1">
    <property type="nucleotide sequence ID" value="NZ_CABKQB010000002.1"/>
</dbReference>
<dbReference type="EMBL" id="NIHT01000002">
    <property type="protein sequence ID" value="PLT77280.1"/>
    <property type="molecule type" value="Genomic_DNA"/>
</dbReference>
<dbReference type="Proteomes" id="UP000283834">
    <property type="component" value="Unassembled WGS sequence"/>
</dbReference>
<evidence type="ECO:0000313" key="16">
    <source>
        <dbReference type="Proteomes" id="UP000283834"/>
    </source>
</evidence>
<dbReference type="Proteomes" id="UP000235093">
    <property type="component" value="Unassembled WGS sequence"/>
</dbReference>
<evidence type="ECO:0000313" key="12">
    <source>
        <dbReference type="EMBL" id="RHG87304.1"/>
    </source>
</evidence>
<feature type="transmembrane region" description="Helical" evidence="1">
    <location>
        <begin position="101"/>
        <end position="119"/>
    </location>
</feature>
<dbReference type="Proteomes" id="UP000283981">
    <property type="component" value="Unassembled WGS sequence"/>
</dbReference>
<dbReference type="Proteomes" id="UP000234891">
    <property type="component" value="Unassembled WGS sequence"/>
</dbReference>
<comment type="caution">
    <text evidence="3">The sequence shown here is derived from an EMBL/GenBank/DDBJ whole genome shotgun (WGS) entry which is preliminary data.</text>
</comment>
<dbReference type="GeneID" id="57434159"/>
<dbReference type="EMBL" id="QRWQ01000008">
    <property type="protein sequence ID" value="RGT38454.1"/>
    <property type="molecule type" value="Genomic_DNA"/>
</dbReference>
<dbReference type="EMBL" id="QRIS01000005">
    <property type="protein sequence ID" value="RHG87304.1"/>
    <property type="molecule type" value="Genomic_DNA"/>
</dbReference>
<dbReference type="Proteomes" id="UP001297370">
    <property type="component" value="Unassembled WGS sequence"/>
</dbReference>
<dbReference type="Proteomes" id="UP001076974">
    <property type="component" value="Unassembled WGS sequence"/>
</dbReference>
<dbReference type="Proteomes" id="UP001296580">
    <property type="component" value="Unassembled WGS sequence"/>
</dbReference>
<evidence type="ECO:0000313" key="4">
    <source>
        <dbReference type="EMBL" id="MCZ0688844.1"/>
    </source>
</evidence>
<evidence type="ECO:0000313" key="6">
    <source>
        <dbReference type="EMBL" id="NSI20234.1"/>
    </source>
</evidence>
<dbReference type="Proteomes" id="UP001296643">
    <property type="component" value="Unassembled WGS sequence"/>
</dbReference>
<reference evidence="14 15" key="1">
    <citation type="journal article" date="2017" name="Genome Med.">
        <title>A novel Ruminococcus gnavus clade enriched in inflammatory bowel disease patients.</title>
        <authorList>
            <person name="Hall A.B."/>
            <person name="Yassour M."/>
            <person name="Sauk J."/>
            <person name="Garner A."/>
            <person name="Jiang X."/>
            <person name="Arthur T."/>
            <person name="Lagoudas G.K."/>
            <person name="Vatanen T."/>
            <person name="Fornelos N."/>
            <person name="Wilson R."/>
            <person name="Bertha M."/>
            <person name="Cohen M."/>
            <person name="Garber J."/>
            <person name="Khalili H."/>
            <person name="Gevers D."/>
            <person name="Ananthakrishnan A.N."/>
            <person name="Kugathasan S."/>
            <person name="Lander E.S."/>
            <person name="Blainey P."/>
            <person name="Vlamakis H."/>
            <person name="Xavier R.J."/>
            <person name="Huttenhower C."/>
        </authorList>
    </citation>
    <scope>NUCLEOTIDE SEQUENCE [LARGE SCALE GENOMIC DNA]</scope>
    <source>
        <strain evidence="9 14">RJX1124</strain>
        <strain evidence="10 15">RJX1125</strain>
    </source>
</reference>
<evidence type="ECO:0000313" key="10">
    <source>
        <dbReference type="EMBL" id="PLT77280.1"/>
    </source>
</evidence>
<evidence type="ECO:0000313" key="15">
    <source>
        <dbReference type="Proteomes" id="UP000235093"/>
    </source>
</evidence>
<feature type="transmembrane region" description="Helical" evidence="1">
    <location>
        <begin position="12"/>
        <end position="34"/>
    </location>
</feature>
<reference evidence="5" key="7">
    <citation type="submission" date="2023-01" db="EMBL/GenBank/DDBJ databases">
        <title>Human gut microbiome strain richness.</title>
        <authorList>
            <person name="Chen-Liaw A."/>
        </authorList>
    </citation>
    <scope>NUCLEOTIDE SEQUENCE</scope>
    <source>
        <strain evidence="5">1001217st1_A9_1001217B_191108</strain>
    </source>
</reference>
<organism evidence="3 19">
    <name type="scientific">Mediterraneibacter gnavus</name>
    <name type="common">Ruminococcus gnavus</name>
    <dbReference type="NCBI Taxonomy" id="33038"/>
    <lineage>
        <taxon>Bacteria</taxon>
        <taxon>Bacillati</taxon>
        <taxon>Bacillota</taxon>
        <taxon>Clostridia</taxon>
        <taxon>Lachnospirales</taxon>
        <taxon>Lachnospiraceae</taxon>
        <taxon>Mediterraneibacter</taxon>
    </lineage>
</organism>
<dbReference type="Proteomes" id="UP001211731">
    <property type="component" value="Unassembled WGS sequence"/>
</dbReference>
<gene>
    <name evidence="10" type="ORF">CDL23_01420</name>
    <name evidence="9" type="ORF">CDL26_12255</name>
    <name evidence="13" type="ORF">DW142_10210</name>
    <name evidence="12" type="ORF">DW243_04135</name>
    <name evidence="11" type="ORF">DWX36_10010</name>
    <name evidence="6" type="ORF">G4958_12915</name>
    <name evidence="8" type="ORF">G4981_09430</name>
    <name evidence="7" type="ORF">G4993_08635</name>
    <name evidence="2" type="ORF">LIQ08_09775</name>
    <name evidence="4" type="ORF">OZZ16_02750</name>
    <name evidence="3" type="ORF">OZZ17_04855</name>
    <name evidence="5" type="ORF">PNU63_11480</name>
</gene>
<reference evidence="6" key="3">
    <citation type="journal article" date="2020" name="Cell Host Microbe">
        <title>Functional and Genomic Variation between Human-Derived Isolates of Lachnospiraceae Reveals Inter- and Intra-Species Diversity.</title>
        <authorList>
            <person name="Sorbara M.T."/>
            <person name="Littmann E.R."/>
            <person name="Fontana E."/>
            <person name="Moody T.U."/>
            <person name="Kohout C.E."/>
            <person name="Gjonbalaj M."/>
            <person name="Eaton V."/>
            <person name="Seok R."/>
            <person name="Leiner I.M."/>
            <person name="Pamer E.G."/>
        </authorList>
    </citation>
    <scope>NUCLEOTIDE SEQUENCE</scope>
    <source>
        <strain evidence="8">MSK.11.9</strain>
        <strain evidence="7">MSK.15.32</strain>
        <strain evidence="6">MSK.22.53</strain>
    </source>
</reference>
<reference evidence="16 17" key="2">
    <citation type="submission" date="2018-08" db="EMBL/GenBank/DDBJ databases">
        <title>A genome reference for cultivated species of the human gut microbiota.</title>
        <authorList>
            <person name="Zou Y."/>
            <person name="Xue W."/>
            <person name="Luo G."/>
        </authorList>
    </citation>
    <scope>NUCLEOTIDE SEQUENCE [LARGE SCALE GENOMIC DNA]</scope>
    <source>
        <strain evidence="11 16">AF19-16AC</strain>
        <strain evidence="13 18">AM12-54</strain>
        <strain evidence="12 17">AM21-18</strain>
    </source>
</reference>
<evidence type="ECO:0000313" key="3">
    <source>
        <dbReference type="EMBL" id="MCZ0666871.1"/>
    </source>
</evidence>
<evidence type="ECO:0000313" key="17">
    <source>
        <dbReference type="Proteomes" id="UP000283981"/>
    </source>
</evidence>
<evidence type="ECO:0000313" key="9">
    <source>
        <dbReference type="EMBL" id="PLT71455.1"/>
    </source>
</evidence>
<evidence type="ECO:0000313" key="18">
    <source>
        <dbReference type="Proteomes" id="UP000283992"/>
    </source>
</evidence>
<dbReference type="Proteomes" id="UP001296581">
    <property type="component" value="Unassembled WGS sequence"/>
</dbReference>
<dbReference type="EMBL" id="JAQMLR010000011">
    <property type="protein sequence ID" value="MDB8739379.1"/>
    <property type="molecule type" value="Genomic_DNA"/>
</dbReference>
<dbReference type="EMBL" id="JAAIRM010000025">
    <property type="protein sequence ID" value="NSI20234.1"/>
    <property type="molecule type" value="Genomic_DNA"/>
</dbReference>
<dbReference type="Proteomes" id="UP000283992">
    <property type="component" value="Unassembled WGS sequence"/>
</dbReference>